<evidence type="ECO:0000313" key="2">
    <source>
        <dbReference type="EMBL" id="SMX50456.1"/>
    </source>
</evidence>
<dbReference type="Proteomes" id="UP000220836">
    <property type="component" value="Unassembled WGS sequence"/>
</dbReference>
<keyword evidence="1" id="KW-0472">Membrane</keyword>
<keyword evidence="1" id="KW-1133">Transmembrane helix</keyword>
<dbReference type="EMBL" id="FXYH01000032">
    <property type="protein sequence ID" value="SMX50456.1"/>
    <property type="molecule type" value="Genomic_DNA"/>
</dbReference>
<organism evidence="2 3">
    <name type="scientific">Pelagimonas varians</name>
    <dbReference type="NCBI Taxonomy" id="696760"/>
    <lineage>
        <taxon>Bacteria</taxon>
        <taxon>Pseudomonadati</taxon>
        <taxon>Pseudomonadota</taxon>
        <taxon>Alphaproteobacteria</taxon>
        <taxon>Rhodobacterales</taxon>
        <taxon>Roseobacteraceae</taxon>
        <taxon>Pelagimonas</taxon>
    </lineage>
</organism>
<keyword evidence="1" id="KW-0812">Transmembrane</keyword>
<sequence>MTGPTGTEDGTVVRPNRRSAEKIPLFVERQTYRRRRLVDAARALPVLGVLLWLLPLLWAVPSEPTSASTGLIYVFSVWLGLPVIVGVLIRAMHRRSDSPDPEDEP</sequence>
<gene>
    <name evidence="2" type="ORF">PEV8663_04654</name>
</gene>
<reference evidence="2 3" key="1">
    <citation type="submission" date="2017-05" db="EMBL/GenBank/DDBJ databases">
        <authorList>
            <person name="Song R."/>
            <person name="Chenine A.L."/>
            <person name="Ruprecht R.M."/>
        </authorList>
    </citation>
    <scope>NUCLEOTIDE SEQUENCE [LARGE SCALE GENOMIC DNA]</scope>
    <source>
        <strain evidence="2 3">CECT 8663</strain>
    </source>
</reference>
<accession>A0A238L821</accession>
<proteinExistence type="predicted"/>
<name>A0A238L821_9RHOB</name>
<dbReference type="AlphaFoldDB" id="A0A238L821"/>
<protein>
    <submittedName>
        <fullName evidence="2">Uncharacterized protein</fullName>
    </submittedName>
</protein>
<feature type="transmembrane region" description="Helical" evidence="1">
    <location>
        <begin position="70"/>
        <end position="89"/>
    </location>
</feature>
<dbReference type="InterPro" id="IPR046719">
    <property type="entry name" value="DUF6611"/>
</dbReference>
<evidence type="ECO:0000256" key="1">
    <source>
        <dbReference type="SAM" id="Phobius"/>
    </source>
</evidence>
<keyword evidence="3" id="KW-1185">Reference proteome</keyword>
<feature type="transmembrane region" description="Helical" evidence="1">
    <location>
        <begin position="40"/>
        <end position="58"/>
    </location>
</feature>
<dbReference type="Pfam" id="PF20315">
    <property type="entry name" value="DUF6611"/>
    <property type="match status" value="1"/>
</dbReference>
<evidence type="ECO:0000313" key="3">
    <source>
        <dbReference type="Proteomes" id="UP000220836"/>
    </source>
</evidence>